<reference evidence="1" key="1">
    <citation type="submission" date="2023-10" db="EMBL/GenBank/DDBJ databases">
        <authorList>
            <person name="Rodriguez Cubillos JULIANA M."/>
            <person name="De Vega J."/>
        </authorList>
    </citation>
    <scope>NUCLEOTIDE SEQUENCE</scope>
</reference>
<gene>
    <name evidence="1" type="ORF">MILVUS5_LOCUS12454</name>
</gene>
<comment type="caution">
    <text evidence="1">The sequence shown here is derived from an EMBL/GenBank/DDBJ whole genome shotgun (WGS) entry which is preliminary data.</text>
</comment>
<keyword evidence="2" id="KW-1185">Reference proteome</keyword>
<evidence type="ECO:0000313" key="2">
    <source>
        <dbReference type="Proteomes" id="UP001177021"/>
    </source>
</evidence>
<evidence type="ECO:0000313" key="1">
    <source>
        <dbReference type="EMBL" id="CAJ2643146.1"/>
    </source>
</evidence>
<dbReference type="Proteomes" id="UP001177021">
    <property type="component" value="Unassembled WGS sequence"/>
</dbReference>
<name>A0ACB0JDR6_TRIPR</name>
<dbReference type="EMBL" id="CASHSV030000034">
    <property type="protein sequence ID" value="CAJ2643146.1"/>
    <property type="molecule type" value="Genomic_DNA"/>
</dbReference>
<proteinExistence type="predicted"/>
<accession>A0ACB0JDR6</accession>
<organism evidence="1 2">
    <name type="scientific">Trifolium pratense</name>
    <name type="common">Red clover</name>
    <dbReference type="NCBI Taxonomy" id="57577"/>
    <lineage>
        <taxon>Eukaryota</taxon>
        <taxon>Viridiplantae</taxon>
        <taxon>Streptophyta</taxon>
        <taxon>Embryophyta</taxon>
        <taxon>Tracheophyta</taxon>
        <taxon>Spermatophyta</taxon>
        <taxon>Magnoliopsida</taxon>
        <taxon>eudicotyledons</taxon>
        <taxon>Gunneridae</taxon>
        <taxon>Pentapetalae</taxon>
        <taxon>rosids</taxon>
        <taxon>fabids</taxon>
        <taxon>Fabales</taxon>
        <taxon>Fabaceae</taxon>
        <taxon>Papilionoideae</taxon>
        <taxon>50 kb inversion clade</taxon>
        <taxon>NPAAA clade</taxon>
        <taxon>Hologalegina</taxon>
        <taxon>IRL clade</taxon>
        <taxon>Trifolieae</taxon>
        <taxon>Trifolium</taxon>
    </lineage>
</organism>
<sequence>MTVLINIQNLVAYRLCLHCCYHNLLKNLNFCCCILLSMPLLLRHQSIIKSLFLLQPAVVLGNLLYR</sequence>
<protein>
    <submittedName>
        <fullName evidence="1">Uncharacterized protein</fullName>
    </submittedName>
</protein>